<dbReference type="EC" id="1.2.1.3" evidence="2"/>
<evidence type="ECO:0000256" key="1">
    <source>
        <dbReference type="SAM" id="MobiDB-lite"/>
    </source>
</evidence>
<dbReference type="EMBL" id="JAOB01000029">
    <property type="protein sequence ID" value="EUA56455.1"/>
    <property type="molecule type" value="Genomic_DNA"/>
</dbReference>
<evidence type="ECO:0000313" key="2">
    <source>
        <dbReference type="EMBL" id="EUA56455.1"/>
    </source>
</evidence>
<dbReference type="AlphaFoldDB" id="X8CMH8"/>
<accession>X8CMH8</accession>
<comment type="caution">
    <text evidence="2">The sequence shown here is derived from an EMBL/GenBank/DDBJ whole genome shotgun (WGS) entry which is preliminary data.</text>
</comment>
<proteinExistence type="predicted"/>
<keyword evidence="2" id="KW-0560">Oxidoreductase</keyword>
<gene>
    <name evidence="2" type="primary">aldh9a1</name>
    <name evidence="2" type="ORF">I553_8503</name>
</gene>
<sequence length="40" mass="4202">MAAKAAPTVKRVTQELGARAPTSCSTMRNSRTVSAPAWPT</sequence>
<protein>
    <submittedName>
        <fullName evidence="2">Aldehyde dehydrogenase domain protein</fullName>
        <ecNumber evidence="2">1.2.1.3</ecNumber>
    </submittedName>
</protein>
<name>X8CMH8_MYCXE</name>
<feature type="compositionally biased region" description="Polar residues" evidence="1">
    <location>
        <begin position="22"/>
        <end position="33"/>
    </location>
</feature>
<reference evidence="2" key="1">
    <citation type="submission" date="2014-01" db="EMBL/GenBank/DDBJ databases">
        <authorList>
            <person name="Brown-Elliot B."/>
            <person name="Wallace R."/>
            <person name="Lenaerts A."/>
            <person name="Ordway D."/>
            <person name="DeGroote M.A."/>
            <person name="Parker T."/>
            <person name="Sizemore C."/>
            <person name="Tallon L.J."/>
            <person name="Sadzewicz L.K."/>
            <person name="Sengamalay N."/>
            <person name="Fraser C.M."/>
            <person name="Hine E."/>
            <person name="Shefchek K.A."/>
            <person name="Das S.P."/>
            <person name="Tettelin H."/>
        </authorList>
    </citation>
    <scope>NUCLEOTIDE SEQUENCE [LARGE SCALE GENOMIC DNA]</scope>
    <source>
        <strain evidence="2">4042</strain>
    </source>
</reference>
<organism evidence="2">
    <name type="scientific">Mycobacterium xenopi 4042</name>
    <dbReference type="NCBI Taxonomy" id="1299334"/>
    <lineage>
        <taxon>Bacteria</taxon>
        <taxon>Bacillati</taxon>
        <taxon>Actinomycetota</taxon>
        <taxon>Actinomycetes</taxon>
        <taxon>Mycobacteriales</taxon>
        <taxon>Mycobacteriaceae</taxon>
        <taxon>Mycobacterium</taxon>
    </lineage>
</organism>
<feature type="region of interest" description="Disordered" evidence="1">
    <location>
        <begin position="1"/>
        <end position="40"/>
    </location>
</feature>
<dbReference type="GO" id="GO:0004029">
    <property type="term" value="F:aldehyde dehydrogenase (NAD+) activity"/>
    <property type="evidence" value="ECO:0007669"/>
    <property type="project" value="UniProtKB-EC"/>
</dbReference>